<dbReference type="OrthoDB" id="1868135at2759"/>
<name>A0A314Y452_PRUYE</name>
<evidence type="ECO:0000313" key="2">
    <source>
        <dbReference type="Proteomes" id="UP000250321"/>
    </source>
</evidence>
<dbReference type="Proteomes" id="UP000250321">
    <property type="component" value="Unassembled WGS sequence"/>
</dbReference>
<protein>
    <submittedName>
        <fullName evidence="1">Uncharacterized protein</fullName>
    </submittedName>
</protein>
<keyword evidence="2" id="KW-1185">Reference proteome</keyword>
<accession>A0A314Y452</accession>
<proteinExistence type="predicted"/>
<dbReference type="EMBL" id="PJQY01001876">
    <property type="protein sequence ID" value="PQP98663.1"/>
    <property type="molecule type" value="Genomic_DNA"/>
</dbReference>
<dbReference type="STRING" id="2094558.A0A314Y452"/>
<sequence length="96" mass="10688">MNNKTQALSNGTWVCQAHKGFRSKGLFFGDNPLNFPTPILYVQLSISALLTSFLQFILNPLGESAFASQMLYVIQTGNEKMVALPFSQVSYWGHQS</sequence>
<reference evidence="1 2" key="1">
    <citation type="submission" date="2018-02" db="EMBL/GenBank/DDBJ databases">
        <title>Draft genome of wild Prunus yedoensis var. nudiflora.</title>
        <authorList>
            <person name="Baek S."/>
            <person name="Kim J.-H."/>
            <person name="Choi K."/>
            <person name="Kim G.-B."/>
            <person name="Cho A."/>
            <person name="Jang H."/>
            <person name="Shin C.-H."/>
            <person name="Yu H.-J."/>
            <person name="Mun J.-H."/>
        </authorList>
    </citation>
    <scope>NUCLEOTIDE SEQUENCE [LARGE SCALE GENOMIC DNA]</scope>
    <source>
        <strain evidence="2">cv. Jeju island</strain>
        <tissue evidence="1">Leaf</tissue>
    </source>
</reference>
<gene>
    <name evidence="1" type="ORF">Pyn_34720</name>
</gene>
<dbReference type="AlphaFoldDB" id="A0A314Y452"/>
<organism evidence="1 2">
    <name type="scientific">Prunus yedoensis var. nudiflora</name>
    <dbReference type="NCBI Taxonomy" id="2094558"/>
    <lineage>
        <taxon>Eukaryota</taxon>
        <taxon>Viridiplantae</taxon>
        <taxon>Streptophyta</taxon>
        <taxon>Embryophyta</taxon>
        <taxon>Tracheophyta</taxon>
        <taxon>Spermatophyta</taxon>
        <taxon>Magnoliopsida</taxon>
        <taxon>eudicotyledons</taxon>
        <taxon>Gunneridae</taxon>
        <taxon>Pentapetalae</taxon>
        <taxon>rosids</taxon>
        <taxon>fabids</taxon>
        <taxon>Rosales</taxon>
        <taxon>Rosaceae</taxon>
        <taxon>Amygdaloideae</taxon>
        <taxon>Amygdaleae</taxon>
        <taxon>Prunus</taxon>
    </lineage>
</organism>
<evidence type="ECO:0000313" key="1">
    <source>
        <dbReference type="EMBL" id="PQP98663.1"/>
    </source>
</evidence>
<comment type="caution">
    <text evidence="1">The sequence shown here is derived from an EMBL/GenBank/DDBJ whole genome shotgun (WGS) entry which is preliminary data.</text>
</comment>